<keyword evidence="3" id="KW-1185">Reference proteome</keyword>
<feature type="non-terminal residue" evidence="2">
    <location>
        <position position="118"/>
    </location>
</feature>
<dbReference type="Proteomes" id="UP000266841">
    <property type="component" value="Unassembled WGS sequence"/>
</dbReference>
<accession>K0T346</accession>
<protein>
    <submittedName>
        <fullName evidence="2">Uncharacterized protein</fullName>
    </submittedName>
</protein>
<reference evidence="2 3" key="1">
    <citation type="journal article" date="2012" name="Genome Biol.">
        <title>Genome and low-iron response of an oceanic diatom adapted to chronic iron limitation.</title>
        <authorList>
            <person name="Lommer M."/>
            <person name="Specht M."/>
            <person name="Roy A.S."/>
            <person name="Kraemer L."/>
            <person name="Andreson R."/>
            <person name="Gutowska M.A."/>
            <person name="Wolf J."/>
            <person name="Bergner S.V."/>
            <person name="Schilhabel M.B."/>
            <person name="Klostermeier U.C."/>
            <person name="Beiko R.G."/>
            <person name="Rosenstiel P."/>
            <person name="Hippler M."/>
            <person name="Laroche J."/>
        </authorList>
    </citation>
    <scope>NUCLEOTIDE SEQUENCE [LARGE SCALE GENOMIC DNA]</scope>
    <source>
        <strain evidence="2 3">CCMP1005</strain>
    </source>
</reference>
<proteinExistence type="predicted"/>
<name>K0T346_THAOC</name>
<gene>
    <name evidence="2" type="ORF">THAOC_05308</name>
</gene>
<evidence type="ECO:0000313" key="2">
    <source>
        <dbReference type="EMBL" id="EJK73088.1"/>
    </source>
</evidence>
<sequence length="118" mass="12623">MNCVPATDQVGGAEDLCANCGVVPSDTVKLKNCNACRLVKYSHEIGYGITPVLGFDTRKRPTTRGRKKDKRREHLANLAAERRNKKAKAEAEAAEAEAAESEGRLVARSASVQAVGAV</sequence>
<evidence type="ECO:0000256" key="1">
    <source>
        <dbReference type="SAM" id="MobiDB-lite"/>
    </source>
</evidence>
<feature type="region of interest" description="Disordered" evidence="1">
    <location>
        <begin position="57"/>
        <end position="103"/>
    </location>
</feature>
<dbReference type="EMBL" id="AGNL01004852">
    <property type="protein sequence ID" value="EJK73088.1"/>
    <property type="molecule type" value="Genomic_DNA"/>
</dbReference>
<dbReference type="AlphaFoldDB" id="K0T346"/>
<evidence type="ECO:0000313" key="3">
    <source>
        <dbReference type="Proteomes" id="UP000266841"/>
    </source>
</evidence>
<feature type="compositionally biased region" description="Basic residues" evidence="1">
    <location>
        <begin position="60"/>
        <end position="73"/>
    </location>
</feature>
<organism evidence="2 3">
    <name type="scientific">Thalassiosira oceanica</name>
    <name type="common">Marine diatom</name>
    <dbReference type="NCBI Taxonomy" id="159749"/>
    <lineage>
        <taxon>Eukaryota</taxon>
        <taxon>Sar</taxon>
        <taxon>Stramenopiles</taxon>
        <taxon>Ochrophyta</taxon>
        <taxon>Bacillariophyta</taxon>
        <taxon>Coscinodiscophyceae</taxon>
        <taxon>Thalassiosirophycidae</taxon>
        <taxon>Thalassiosirales</taxon>
        <taxon>Thalassiosiraceae</taxon>
        <taxon>Thalassiosira</taxon>
    </lineage>
</organism>
<comment type="caution">
    <text evidence="2">The sequence shown here is derived from an EMBL/GenBank/DDBJ whole genome shotgun (WGS) entry which is preliminary data.</text>
</comment>
<dbReference type="OrthoDB" id="432970at2759"/>